<evidence type="ECO:0000313" key="5">
    <source>
        <dbReference type="Proteomes" id="UP000305546"/>
    </source>
</evidence>
<organism evidence="4 5">
    <name type="scientific">Amycolatopsis alkalitolerans</name>
    <dbReference type="NCBI Taxonomy" id="2547244"/>
    <lineage>
        <taxon>Bacteria</taxon>
        <taxon>Bacillati</taxon>
        <taxon>Actinomycetota</taxon>
        <taxon>Actinomycetes</taxon>
        <taxon>Pseudonocardiales</taxon>
        <taxon>Pseudonocardiaceae</taxon>
        <taxon>Amycolatopsis</taxon>
    </lineage>
</organism>
<dbReference type="RefSeq" id="WP_139097547.1">
    <property type="nucleotide sequence ID" value="NZ_VDFW01000012.1"/>
</dbReference>
<dbReference type="InterPro" id="IPR029045">
    <property type="entry name" value="ClpP/crotonase-like_dom_sf"/>
</dbReference>
<accession>A0A5C4M2B6</accession>
<protein>
    <submittedName>
        <fullName evidence="4">Propionyl-CoA carboxylase</fullName>
    </submittedName>
</protein>
<dbReference type="GO" id="GO:0004658">
    <property type="term" value="F:propionyl-CoA carboxylase activity"/>
    <property type="evidence" value="ECO:0007669"/>
    <property type="project" value="TreeGrafter"/>
</dbReference>
<dbReference type="PANTHER" id="PTHR43842">
    <property type="entry name" value="PROPIONYL-COA CARBOXYLASE BETA CHAIN"/>
    <property type="match status" value="1"/>
</dbReference>
<feature type="domain" description="CoA carboxyltransferase C-terminal" evidence="3">
    <location>
        <begin position="292"/>
        <end position="540"/>
    </location>
</feature>
<sequence>MNAPIGGNRPQEPATRNVPVGTSAAGPNGEPWWVAQLKSRSWFAEQLGGADKVARQHERGRKSVRERIDLLVDPGTFREIGKFTGAAEYDAEGNLLNVTPSNVVTGTGRVGGHEVVIVAEDFTVRGGSSESTNPDKWQYAERLALEYRMPLVRLVETAGGSVNLLKQMSSTKIPGYRDWPFVAQLGYVPVIGVALGAAAGLGAIRVCASHFSVMTENTSYVFAGGPAVVKAAVGEDVTPHQLGGSQVHARGSGVVDNEAADEAGAISQARRFLSYLPSNVYETPPVAESSDPVDRQDDFLATVIPGAKRQAYDMRRILKSVFDKDSIFEIGRYNGRSEITCLARLGGHPVAVLASDPMHMGGALTAQSAEKLIRFVDMADSFHIPIINFVDQPGTMVGTTAEAAGAVRKGIRAQMAIEQAGVPWATIFVRRAYGLAGSAYAPLCRAINWRLAWPTAHWGSIPIEGGVEAAYRRELSEAADPESLRKQLYAELSPIENPFLTAERFAIQDIIDPRTTRPRLCEWIVQAYRLLPELLGPVRRTMRS</sequence>
<evidence type="ECO:0000259" key="2">
    <source>
        <dbReference type="PROSITE" id="PS50980"/>
    </source>
</evidence>
<dbReference type="Pfam" id="PF01039">
    <property type="entry name" value="Carboxyl_trans"/>
    <property type="match status" value="1"/>
</dbReference>
<name>A0A5C4M2B6_9PSEU</name>
<dbReference type="InterPro" id="IPR051047">
    <property type="entry name" value="AccD/PCCB"/>
</dbReference>
<dbReference type="AlphaFoldDB" id="A0A5C4M2B6"/>
<dbReference type="OrthoDB" id="4894066at2"/>
<dbReference type="EMBL" id="VDFW01000012">
    <property type="protein sequence ID" value="TNC25159.1"/>
    <property type="molecule type" value="Genomic_DNA"/>
</dbReference>
<evidence type="ECO:0000259" key="3">
    <source>
        <dbReference type="PROSITE" id="PS50989"/>
    </source>
</evidence>
<feature type="domain" description="CoA carboxyltransferase N-terminal" evidence="2">
    <location>
        <begin position="31"/>
        <end position="288"/>
    </location>
</feature>
<dbReference type="PROSITE" id="PS50989">
    <property type="entry name" value="COA_CT_CTER"/>
    <property type="match status" value="1"/>
</dbReference>
<proteinExistence type="predicted"/>
<dbReference type="InterPro" id="IPR011762">
    <property type="entry name" value="COA_CT_N"/>
</dbReference>
<dbReference type="Proteomes" id="UP000305546">
    <property type="component" value="Unassembled WGS sequence"/>
</dbReference>
<dbReference type="InterPro" id="IPR011763">
    <property type="entry name" value="COA_CT_C"/>
</dbReference>
<dbReference type="Gene3D" id="3.90.226.10">
    <property type="entry name" value="2-enoyl-CoA Hydratase, Chain A, domain 1"/>
    <property type="match status" value="2"/>
</dbReference>
<dbReference type="PANTHER" id="PTHR43842:SF2">
    <property type="entry name" value="PROPIONYL-COA CARBOXYLASE BETA CHAIN, MITOCHONDRIAL"/>
    <property type="match status" value="1"/>
</dbReference>
<keyword evidence="5" id="KW-1185">Reference proteome</keyword>
<dbReference type="PROSITE" id="PS50980">
    <property type="entry name" value="COA_CT_NTER"/>
    <property type="match status" value="1"/>
</dbReference>
<dbReference type="InterPro" id="IPR034733">
    <property type="entry name" value="AcCoA_carboxyl_beta"/>
</dbReference>
<reference evidence="4 5" key="1">
    <citation type="submission" date="2019-06" db="EMBL/GenBank/DDBJ databases">
        <title>Amycolatopsis alkalitolerans sp. nov., isolated from Gastrodia elata Blume.</title>
        <authorList>
            <person name="Narsing Rao M.P."/>
            <person name="Li W.J."/>
        </authorList>
    </citation>
    <scope>NUCLEOTIDE SEQUENCE [LARGE SCALE GENOMIC DNA]</scope>
    <source>
        <strain evidence="4 5">SYSUP0005</strain>
    </source>
</reference>
<gene>
    <name evidence="4" type="ORF">FG385_16065</name>
</gene>
<evidence type="ECO:0000313" key="4">
    <source>
        <dbReference type="EMBL" id="TNC25159.1"/>
    </source>
</evidence>
<evidence type="ECO:0000256" key="1">
    <source>
        <dbReference type="SAM" id="MobiDB-lite"/>
    </source>
</evidence>
<comment type="caution">
    <text evidence="4">The sequence shown here is derived from an EMBL/GenBank/DDBJ whole genome shotgun (WGS) entry which is preliminary data.</text>
</comment>
<feature type="region of interest" description="Disordered" evidence="1">
    <location>
        <begin position="1"/>
        <end position="29"/>
    </location>
</feature>
<dbReference type="SUPFAM" id="SSF52096">
    <property type="entry name" value="ClpP/crotonase"/>
    <property type="match status" value="2"/>
</dbReference>